<reference evidence="2" key="1">
    <citation type="submission" date="2016-02" db="EMBL/GenBank/DDBJ databases">
        <authorList>
            <person name="Mitreva M."/>
            <person name="Pepin K.H."/>
            <person name="Mihindukulasuriya K.A."/>
            <person name="Fulton R."/>
            <person name="Fronick C."/>
            <person name="O'Laughlin M."/>
            <person name="Miner T."/>
            <person name="Herter B."/>
            <person name="Rosa B.A."/>
            <person name="Cordes M."/>
            <person name="Tomlinson C."/>
            <person name="Wollam A."/>
            <person name="Palsikar V.B."/>
            <person name="Mardis E.R."/>
            <person name="Wilson R.K."/>
        </authorList>
    </citation>
    <scope>NUCLEOTIDE SEQUENCE [LARGE SCALE GENOMIC DNA]</scope>
    <source>
        <strain evidence="2">DSM 22607</strain>
    </source>
</reference>
<organism evidence="1 2">
    <name type="scientific">Christensenella minuta</name>
    <dbReference type="NCBI Taxonomy" id="626937"/>
    <lineage>
        <taxon>Bacteria</taxon>
        <taxon>Bacillati</taxon>
        <taxon>Bacillota</taxon>
        <taxon>Clostridia</taxon>
        <taxon>Christensenellales</taxon>
        <taxon>Christensenellaceae</taxon>
        <taxon>Christensenella</taxon>
    </lineage>
</organism>
<dbReference type="Proteomes" id="UP000070366">
    <property type="component" value="Unassembled WGS sequence"/>
</dbReference>
<sequence>MAFRTKITFRMISFKKDCAENETLCPERGICKNSLRSMPLIMTCVYAIFNALGIK</sequence>
<evidence type="ECO:0000313" key="2">
    <source>
        <dbReference type="Proteomes" id="UP000070366"/>
    </source>
</evidence>
<dbReference type="AlphaFoldDB" id="A0A136Q5J0"/>
<name>A0A136Q5J0_9FIRM</name>
<keyword evidence="2" id="KW-1185">Reference proteome</keyword>
<dbReference type="EMBL" id="LSZW01000054">
    <property type="protein sequence ID" value="KXK65943.1"/>
    <property type="molecule type" value="Genomic_DNA"/>
</dbReference>
<dbReference type="STRING" id="626937.HMPREF3293_01235"/>
<evidence type="ECO:0000313" key="1">
    <source>
        <dbReference type="EMBL" id="KXK65943.1"/>
    </source>
</evidence>
<comment type="caution">
    <text evidence="1">The sequence shown here is derived from an EMBL/GenBank/DDBJ whole genome shotgun (WGS) entry which is preliminary data.</text>
</comment>
<gene>
    <name evidence="1" type="ORF">HMPREF3293_01235</name>
</gene>
<proteinExistence type="predicted"/>
<protein>
    <submittedName>
        <fullName evidence="1">Uncharacterized protein</fullName>
    </submittedName>
</protein>
<accession>A0A136Q5J0</accession>